<feature type="transmembrane region" description="Helical" evidence="7">
    <location>
        <begin position="174"/>
        <end position="193"/>
    </location>
</feature>
<feature type="transmembrane region" description="Helical" evidence="7">
    <location>
        <begin position="113"/>
        <end position="134"/>
    </location>
</feature>
<accession>A0ABP7IV18</accession>
<feature type="domain" description="Major facilitator superfamily (MFS) profile" evidence="8">
    <location>
        <begin position="22"/>
        <end position="485"/>
    </location>
</feature>
<evidence type="ECO:0000259" key="8">
    <source>
        <dbReference type="PROSITE" id="PS50850"/>
    </source>
</evidence>
<organism evidence="9 10">
    <name type="scientific">Nocardioides panacisoli</name>
    <dbReference type="NCBI Taxonomy" id="627624"/>
    <lineage>
        <taxon>Bacteria</taxon>
        <taxon>Bacillati</taxon>
        <taxon>Actinomycetota</taxon>
        <taxon>Actinomycetes</taxon>
        <taxon>Propionibacteriales</taxon>
        <taxon>Nocardioidaceae</taxon>
        <taxon>Nocardioides</taxon>
    </lineage>
</organism>
<feature type="transmembrane region" description="Helical" evidence="7">
    <location>
        <begin position="405"/>
        <end position="425"/>
    </location>
</feature>
<comment type="subcellular location">
    <subcellularLocation>
        <location evidence="1">Cell membrane</location>
        <topology evidence="1">Multi-pass membrane protein</topology>
    </subcellularLocation>
</comment>
<dbReference type="EMBL" id="BAABAH010000012">
    <property type="protein sequence ID" value="GAA3827296.1"/>
    <property type="molecule type" value="Genomic_DNA"/>
</dbReference>
<keyword evidence="10" id="KW-1185">Reference proteome</keyword>
<evidence type="ECO:0000256" key="2">
    <source>
        <dbReference type="ARBA" id="ARBA00022448"/>
    </source>
</evidence>
<evidence type="ECO:0000256" key="6">
    <source>
        <dbReference type="ARBA" id="ARBA00023136"/>
    </source>
</evidence>
<reference evidence="10" key="1">
    <citation type="journal article" date="2019" name="Int. J. Syst. Evol. Microbiol.">
        <title>The Global Catalogue of Microorganisms (GCM) 10K type strain sequencing project: providing services to taxonomists for standard genome sequencing and annotation.</title>
        <authorList>
            <consortium name="The Broad Institute Genomics Platform"/>
            <consortium name="The Broad Institute Genome Sequencing Center for Infectious Disease"/>
            <person name="Wu L."/>
            <person name="Ma J."/>
        </authorList>
    </citation>
    <scope>NUCLEOTIDE SEQUENCE [LARGE SCALE GENOMIC DNA]</scope>
    <source>
        <strain evidence="10">JCM 16953</strain>
    </source>
</reference>
<sequence length="501" mass="52758">MFVTQTSPPQTDVPADVRPWPALGALCIGFFMILVDMTIVTVATPTIQEDLDATTNSVLWVTSAYLLAYAAPVLIAGRLGDRIGPKWMYLTGLAVFTAASLWCGLSGTIEMLIAARVVQGIGAAMITPQTMAVITRIFPADKRGQAMALWGATAGVATLVGPILGGVLVDALGWEWIFFINVPVGLVAFYLNWRLVPVLATHEHTFDWWGVVLSAVGMFALVFGIQNGEQRDWDSVVWALIVGGLVVMALFILWEARNRKEPLVPLSIFSDRNFSVSNVGITCMGFAAVAMGFPLMLFAQLVRGLSALEASLLFVPMAVISLFMAPVVGRFTDKVHPRILTTGGFSLCAIAIFFVAQGIDPDAAWWRILVPMGVLGLGMSGVWAPLAATATRNLPMHQAGAGAGVYNATRLVGSVIGSAGIAVLIDSRLVAHGLPTGGAASSGQSTLPAQIWEPFSDAMSQATLLPAAVLALGAVASLLFEMPKHLHGPAAAAVPAAPASD</sequence>
<protein>
    <submittedName>
        <fullName evidence="9">MFS transporter</fullName>
    </submittedName>
</protein>
<feature type="transmembrane region" description="Helical" evidence="7">
    <location>
        <begin position="305"/>
        <end position="327"/>
    </location>
</feature>
<keyword evidence="3" id="KW-1003">Cell membrane</keyword>
<keyword evidence="4 7" id="KW-0812">Transmembrane</keyword>
<dbReference type="InterPro" id="IPR036259">
    <property type="entry name" value="MFS_trans_sf"/>
</dbReference>
<feature type="transmembrane region" description="Helical" evidence="7">
    <location>
        <begin position="20"/>
        <end position="45"/>
    </location>
</feature>
<dbReference type="Proteomes" id="UP001501821">
    <property type="component" value="Unassembled WGS sequence"/>
</dbReference>
<feature type="transmembrane region" description="Helical" evidence="7">
    <location>
        <begin position="275"/>
        <end position="299"/>
    </location>
</feature>
<dbReference type="Gene3D" id="1.20.1720.10">
    <property type="entry name" value="Multidrug resistance protein D"/>
    <property type="match status" value="1"/>
</dbReference>
<proteinExistence type="predicted"/>
<feature type="transmembrane region" description="Helical" evidence="7">
    <location>
        <begin position="87"/>
        <end position="107"/>
    </location>
</feature>
<evidence type="ECO:0000256" key="5">
    <source>
        <dbReference type="ARBA" id="ARBA00022989"/>
    </source>
</evidence>
<keyword evidence="6 7" id="KW-0472">Membrane</keyword>
<dbReference type="Gene3D" id="1.20.1250.20">
    <property type="entry name" value="MFS general substrate transporter like domains"/>
    <property type="match status" value="1"/>
</dbReference>
<evidence type="ECO:0000256" key="1">
    <source>
        <dbReference type="ARBA" id="ARBA00004651"/>
    </source>
</evidence>
<dbReference type="CDD" id="cd17321">
    <property type="entry name" value="MFS_MMR_MDR_like"/>
    <property type="match status" value="1"/>
</dbReference>
<evidence type="ECO:0000256" key="3">
    <source>
        <dbReference type="ARBA" id="ARBA00022475"/>
    </source>
</evidence>
<evidence type="ECO:0000313" key="10">
    <source>
        <dbReference type="Proteomes" id="UP001501821"/>
    </source>
</evidence>
<dbReference type="InterPro" id="IPR011701">
    <property type="entry name" value="MFS"/>
</dbReference>
<feature type="transmembrane region" description="Helical" evidence="7">
    <location>
        <begin position="237"/>
        <end position="254"/>
    </location>
</feature>
<feature type="transmembrane region" description="Helical" evidence="7">
    <location>
        <begin position="365"/>
        <end position="384"/>
    </location>
</feature>
<dbReference type="SUPFAM" id="SSF103473">
    <property type="entry name" value="MFS general substrate transporter"/>
    <property type="match status" value="1"/>
</dbReference>
<feature type="transmembrane region" description="Helical" evidence="7">
    <location>
        <begin position="146"/>
        <end position="168"/>
    </location>
</feature>
<dbReference type="PROSITE" id="PS50850">
    <property type="entry name" value="MFS"/>
    <property type="match status" value="1"/>
</dbReference>
<comment type="caution">
    <text evidence="9">The sequence shown here is derived from an EMBL/GenBank/DDBJ whole genome shotgun (WGS) entry which is preliminary data.</text>
</comment>
<dbReference type="PANTHER" id="PTHR42718">
    <property type="entry name" value="MAJOR FACILITATOR SUPERFAMILY MULTIDRUG TRANSPORTER MFSC"/>
    <property type="match status" value="1"/>
</dbReference>
<keyword evidence="2" id="KW-0813">Transport</keyword>
<evidence type="ECO:0000256" key="4">
    <source>
        <dbReference type="ARBA" id="ARBA00022692"/>
    </source>
</evidence>
<dbReference type="Pfam" id="PF07690">
    <property type="entry name" value="MFS_1"/>
    <property type="match status" value="1"/>
</dbReference>
<feature type="transmembrane region" description="Helical" evidence="7">
    <location>
        <begin position="205"/>
        <end position="225"/>
    </location>
</feature>
<dbReference type="InterPro" id="IPR020846">
    <property type="entry name" value="MFS_dom"/>
</dbReference>
<dbReference type="NCBIfam" id="TIGR00711">
    <property type="entry name" value="efflux_EmrB"/>
    <property type="match status" value="1"/>
</dbReference>
<dbReference type="PANTHER" id="PTHR42718:SF42">
    <property type="entry name" value="EXPORT PROTEIN"/>
    <property type="match status" value="1"/>
</dbReference>
<dbReference type="RefSeq" id="WP_425575147.1">
    <property type="nucleotide sequence ID" value="NZ_BAABAH010000012.1"/>
</dbReference>
<name>A0ABP7IV18_9ACTN</name>
<evidence type="ECO:0000256" key="7">
    <source>
        <dbReference type="SAM" id="Phobius"/>
    </source>
</evidence>
<keyword evidence="5 7" id="KW-1133">Transmembrane helix</keyword>
<feature type="transmembrane region" description="Helical" evidence="7">
    <location>
        <begin position="462"/>
        <end position="480"/>
    </location>
</feature>
<feature type="transmembrane region" description="Helical" evidence="7">
    <location>
        <begin position="339"/>
        <end position="359"/>
    </location>
</feature>
<evidence type="ECO:0000313" key="9">
    <source>
        <dbReference type="EMBL" id="GAA3827296.1"/>
    </source>
</evidence>
<dbReference type="InterPro" id="IPR004638">
    <property type="entry name" value="EmrB-like"/>
</dbReference>
<dbReference type="PRINTS" id="PR01036">
    <property type="entry name" value="TCRTETB"/>
</dbReference>
<gene>
    <name evidence="9" type="ORF">GCM10022242_30690</name>
</gene>
<feature type="transmembrane region" description="Helical" evidence="7">
    <location>
        <begin position="57"/>
        <end position="75"/>
    </location>
</feature>